<dbReference type="InterPro" id="IPR058240">
    <property type="entry name" value="rSAM_sf"/>
</dbReference>
<dbReference type="PROSITE" id="PS51918">
    <property type="entry name" value="RADICAL_SAM"/>
    <property type="match status" value="1"/>
</dbReference>
<dbReference type="InterPro" id="IPR027596">
    <property type="entry name" value="AmmeMemoSam_rS"/>
</dbReference>
<evidence type="ECO:0000256" key="2">
    <source>
        <dbReference type="ARBA" id="ARBA00022691"/>
    </source>
</evidence>
<evidence type="ECO:0000313" key="8">
    <source>
        <dbReference type="EMBL" id="MCU7380898.1"/>
    </source>
</evidence>
<dbReference type="InterPro" id="IPR013785">
    <property type="entry name" value="Aldolase_TIM"/>
</dbReference>
<keyword evidence="3 6" id="KW-0479">Metal-binding</keyword>
<dbReference type="EMBL" id="JAOSHN010000016">
    <property type="protein sequence ID" value="MCU7380898.1"/>
    <property type="molecule type" value="Genomic_DNA"/>
</dbReference>
<gene>
    <name evidence="8" type="primary">amrS</name>
    <name evidence="8" type="ORF">OBO34_21520</name>
</gene>
<sequence length="277" mass="30893">MKRQCQVCMHHCLLAPGQKGRCGVRKNENGRILCETYGKITALALDPIEKKPLRRFYPGSLILSVGSYGCNLDCPFCQNYQIARPESGSWEHRSICLSPQELMQKGIELKVAGNIGLAFTYNEPLVGFEYVRDTAKAAQEEGLKMVCVTNGSVCKEIAQEVLPHIDALNIDLKGFTETYYRKLGGDLETVKAFIKQAAASCHVELTTLIVPGENDSPQEIKKLASWVASVDAEIPLHVTRFYPMRKMRDRAATEIETVYQLAEVARTELKDVFTGNC</sequence>
<dbReference type="Gene3D" id="3.20.20.70">
    <property type="entry name" value="Aldolase class I"/>
    <property type="match status" value="1"/>
</dbReference>
<evidence type="ECO:0000259" key="7">
    <source>
        <dbReference type="PROSITE" id="PS51918"/>
    </source>
</evidence>
<keyword evidence="2 6" id="KW-0949">S-adenosyl-L-methionine</keyword>
<comment type="cofactor">
    <cofactor evidence="6">
        <name>[4Fe-4S] cluster</name>
        <dbReference type="ChEBI" id="CHEBI:49883"/>
    </cofactor>
    <text evidence="6">Binds 1 [4Fe-4S] cluster. The cluster is coordinated with 3 cysteines and an exchangeable S-adenosyl-L-methionine.</text>
</comment>
<reference evidence="8" key="1">
    <citation type="submission" date="2022-09" db="EMBL/GenBank/DDBJ databases">
        <title>Culturomic study of gut microbiota in children with autism spectrum disorder.</title>
        <authorList>
            <person name="Efimov B.A."/>
            <person name="Chaplin A.V."/>
            <person name="Sokolova S.R."/>
            <person name="Pikina A.P."/>
            <person name="Korzhanova M."/>
            <person name="Belova V."/>
            <person name="Korostin D."/>
        </authorList>
    </citation>
    <scope>NUCLEOTIDE SEQUENCE</scope>
    <source>
        <strain evidence="8">ASD5510</strain>
    </source>
</reference>
<accession>A0A9J6QZM0</accession>
<evidence type="ECO:0000256" key="6">
    <source>
        <dbReference type="PIRSR" id="PIRSR004869-50"/>
    </source>
</evidence>
<dbReference type="InterPro" id="IPR034457">
    <property type="entry name" value="Organic_radical-activating"/>
</dbReference>
<dbReference type="PANTHER" id="PTHR30352">
    <property type="entry name" value="PYRUVATE FORMATE-LYASE-ACTIVATING ENZYME"/>
    <property type="match status" value="1"/>
</dbReference>
<keyword evidence="4 6" id="KW-0408">Iron</keyword>
<dbReference type="GO" id="GO:0003824">
    <property type="term" value="F:catalytic activity"/>
    <property type="evidence" value="ECO:0007669"/>
    <property type="project" value="InterPro"/>
</dbReference>
<dbReference type="CDD" id="cd01335">
    <property type="entry name" value="Radical_SAM"/>
    <property type="match status" value="1"/>
</dbReference>
<feature type="binding site" evidence="6">
    <location>
        <position position="77"/>
    </location>
    <ligand>
        <name>[4Fe-4S] cluster</name>
        <dbReference type="ChEBI" id="CHEBI:49883"/>
        <note>4Fe-4S-S-AdoMet</note>
    </ligand>
</feature>
<evidence type="ECO:0000256" key="3">
    <source>
        <dbReference type="ARBA" id="ARBA00022723"/>
    </source>
</evidence>
<dbReference type="PIRSF" id="PIRSF004869">
    <property type="entry name" value="PflX_prd"/>
    <property type="match status" value="1"/>
</dbReference>
<dbReference type="Pfam" id="PF04055">
    <property type="entry name" value="Radical_SAM"/>
    <property type="match status" value="1"/>
</dbReference>
<dbReference type="Proteomes" id="UP001065549">
    <property type="component" value="Unassembled WGS sequence"/>
</dbReference>
<dbReference type="SFLD" id="SFLDG01101">
    <property type="entry name" value="Uncharacterised_Radical_SAM_Su"/>
    <property type="match status" value="1"/>
</dbReference>
<proteinExistence type="predicted"/>
<protein>
    <submittedName>
        <fullName evidence="8">AmmeMemoRadiSam system radical SAM enzyme</fullName>
    </submittedName>
</protein>
<dbReference type="RefSeq" id="WP_253020351.1">
    <property type="nucleotide sequence ID" value="NZ_JAOSHN010000016.1"/>
</dbReference>
<feature type="domain" description="Radical SAM core" evidence="7">
    <location>
        <begin position="55"/>
        <end position="276"/>
    </location>
</feature>
<evidence type="ECO:0000256" key="1">
    <source>
        <dbReference type="ARBA" id="ARBA00022485"/>
    </source>
</evidence>
<feature type="binding site" evidence="6">
    <location>
        <position position="70"/>
    </location>
    <ligand>
        <name>[4Fe-4S] cluster</name>
        <dbReference type="ChEBI" id="CHEBI:49883"/>
        <note>4Fe-4S-S-AdoMet</note>
    </ligand>
</feature>
<evidence type="ECO:0000256" key="4">
    <source>
        <dbReference type="ARBA" id="ARBA00023004"/>
    </source>
</evidence>
<organism evidence="8 9">
    <name type="scientific">Hominibacterium faecale</name>
    <dbReference type="NCBI Taxonomy" id="2839743"/>
    <lineage>
        <taxon>Bacteria</taxon>
        <taxon>Bacillati</taxon>
        <taxon>Bacillota</taxon>
        <taxon>Clostridia</taxon>
        <taxon>Peptostreptococcales</taxon>
        <taxon>Anaerovoracaceae</taxon>
        <taxon>Hominibacterium</taxon>
    </lineage>
</organism>
<comment type="caution">
    <text evidence="8">The sequence shown here is derived from an EMBL/GenBank/DDBJ whole genome shotgun (WGS) entry which is preliminary data.</text>
</comment>
<dbReference type="SUPFAM" id="SSF102114">
    <property type="entry name" value="Radical SAM enzymes"/>
    <property type="match status" value="1"/>
</dbReference>
<dbReference type="GO" id="GO:0051539">
    <property type="term" value="F:4 iron, 4 sulfur cluster binding"/>
    <property type="evidence" value="ECO:0007669"/>
    <property type="project" value="UniProtKB-KW"/>
</dbReference>
<keyword evidence="5 6" id="KW-0411">Iron-sulfur</keyword>
<evidence type="ECO:0000313" key="9">
    <source>
        <dbReference type="Proteomes" id="UP001065549"/>
    </source>
</evidence>
<dbReference type="AlphaFoldDB" id="A0A9J6QZM0"/>
<dbReference type="SFLD" id="SFLDS00029">
    <property type="entry name" value="Radical_SAM"/>
    <property type="match status" value="1"/>
</dbReference>
<dbReference type="InterPro" id="IPR007197">
    <property type="entry name" value="rSAM"/>
</dbReference>
<keyword evidence="1" id="KW-0004">4Fe-4S</keyword>
<evidence type="ECO:0000256" key="5">
    <source>
        <dbReference type="ARBA" id="ARBA00023014"/>
    </source>
</evidence>
<keyword evidence="9" id="KW-1185">Reference proteome</keyword>
<name>A0A9J6QZM0_9FIRM</name>
<feature type="binding site" evidence="6">
    <location>
        <position position="74"/>
    </location>
    <ligand>
        <name>[4Fe-4S] cluster</name>
        <dbReference type="ChEBI" id="CHEBI:49883"/>
        <note>4Fe-4S-S-AdoMet</note>
    </ligand>
</feature>
<dbReference type="InterPro" id="IPR016431">
    <property type="entry name" value="Pyrv-formate_lyase-activ_prd"/>
</dbReference>
<dbReference type="GO" id="GO:0046872">
    <property type="term" value="F:metal ion binding"/>
    <property type="evidence" value="ECO:0007669"/>
    <property type="project" value="UniProtKB-KW"/>
</dbReference>
<dbReference type="NCBIfam" id="TIGR04337">
    <property type="entry name" value="AmmeMemoSam_rS"/>
    <property type="match status" value="1"/>
</dbReference>
<dbReference type="PANTHER" id="PTHR30352:SF5">
    <property type="entry name" value="PYRUVATE FORMATE-LYASE 1-ACTIVATING ENZYME"/>
    <property type="match status" value="1"/>
</dbReference>